<reference evidence="3" key="1">
    <citation type="journal article" date="2020" name="Stud. Mycol.">
        <title>101 Dothideomycetes genomes: a test case for predicting lifestyles and emergence of pathogens.</title>
        <authorList>
            <person name="Haridas S."/>
            <person name="Albert R."/>
            <person name="Binder M."/>
            <person name="Bloem J."/>
            <person name="Labutti K."/>
            <person name="Salamov A."/>
            <person name="Andreopoulos B."/>
            <person name="Baker S."/>
            <person name="Barry K."/>
            <person name="Bills G."/>
            <person name="Bluhm B."/>
            <person name="Cannon C."/>
            <person name="Castanera R."/>
            <person name="Culley D."/>
            <person name="Daum C."/>
            <person name="Ezra D."/>
            <person name="Gonzalez J."/>
            <person name="Henrissat B."/>
            <person name="Kuo A."/>
            <person name="Liang C."/>
            <person name="Lipzen A."/>
            <person name="Lutzoni F."/>
            <person name="Magnuson J."/>
            <person name="Mondo S."/>
            <person name="Nolan M."/>
            <person name="Ohm R."/>
            <person name="Pangilinan J."/>
            <person name="Park H.-J."/>
            <person name="Ramirez L."/>
            <person name="Alfaro M."/>
            <person name="Sun H."/>
            <person name="Tritt A."/>
            <person name="Yoshinaga Y."/>
            <person name="Zwiers L.-H."/>
            <person name="Turgeon B."/>
            <person name="Goodwin S."/>
            <person name="Spatafora J."/>
            <person name="Crous P."/>
            <person name="Grigoriev I."/>
        </authorList>
    </citation>
    <scope>NUCLEOTIDE SEQUENCE</scope>
    <source>
        <strain evidence="3">CBS 627.86</strain>
    </source>
</reference>
<dbReference type="GO" id="GO:0004497">
    <property type="term" value="F:monooxygenase activity"/>
    <property type="evidence" value="ECO:0007669"/>
    <property type="project" value="InterPro"/>
</dbReference>
<evidence type="ECO:0000256" key="2">
    <source>
        <dbReference type="SAM" id="Phobius"/>
    </source>
</evidence>
<keyword evidence="2" id="KW-1133">Transmembrane helix</keyword>
<proteinExistence type="predicted"/>
<dbReference type="GO" id="GO:0020037">
    <property type="term" value="F:heme binding"/>
    <property type="evidence" value="ECO:0007669"/>
    <property type="project" value="InterPro"/>
</dbReference>
<evidence type="ECO:0000313" key="3">
    <source>
        <dbReference type="EMBL" id="KAF2106797.1"/>
    </source>
</evidence>
<keyword evidence="2" id="KW-0812">Transmembrane</keyword>
<dbReference type="GO" id="GO:0005506">
    <property type="term" value="F:iron ion binding"/>
    <property type="evidence" value="ECO:0007669"/>
    <property type="project" value="InterPro"/>
</dbReference>
<sequence length="658" mass="72905">MGVSRNLFLGVYASESGIRVLFLPLCYAIFISPFVALVVWKYQLDQTIAEYIPNDYKTADRLPQLFVSLTAVILVTRLVSGKRHGANIKEGGKRRVQLLPYWVPGARHSTNLIFGGDKWLKNARDSSTMSIFGYNLAGAKRNVILSASLLDQVSSKTDSFDETNMTSWVVPHNAFGMPNFAKEQYLKLWPRISGTLDSEVMKGEGLKKVVTKSLSILSDSLPDFITFNSSIVDQMQWERVAGVELSDGTVEVECELFNLVNEFFCNAILPPITGSQLPESYQLLASDLATFNQSFYALALGLPRFFPVPGLPGAKLAKKNLLRTLTNFFNELANPPMKRPVEDDESESGEELDADTPTPLTALHEQFQHYDIPLTARASITLELLHSIISEAVPLAFWILVHLYSTSQLTAGESEDSNRLLTPVEMIREDTKAWAKAIQPPSLHPSFPAPPAISFEPADEVFDRPSFSYLRSTIKEARRLYGASLATVAIKNTIVLDETESMRPGKKLEWELEEGSCIDVGISQTLINTSAANYIASDQFIADRFLHSQSLPPISISWAEPAEELTTALLVAFISGVTQLWDIKAAPKKTIYDHWQEASAAASGEDPTKIQTGREKKVGTWVIPKAVDGAAVKLPSGEVKVRIRRREGLPEPRTRQKG</sequence>
<keyword evidence="2" id="KW-0472">Membrane</keyword>
<dbReference type="InterPro" id="IPR036396">
    <property type="entry name" value="Cyt_P450_sf"/>
</dbReference>
<dbReference type="Gene3D" id="1.10.630.10">
    <property type="entry name" value="Cytochrome P450"/>
    <property type="match status" value="1"/>
</dbReference>
<keyword evidence="4" id="KW-1185">Reference proteome</keyword>
<gene>
    <name evidence="3" type="ORF">BDV96DRAFT_507240</name>
</gene>
<dbReference type="OrthoDB" id="3366823at2759"/>
<dbReference type="Proteomes" id="UP000799770">
    <property type="component" value="Unassembled WGS sequence"/>
</dbReference>
<evidence type="ECO:0008006" key="5">
    <source>
        <dbReference type="Google" id="ProtNLM"/>
    </source>
</evidence>
<protein>
    <recommendedName>
        <fullName evidence="5">Cytochrome P450</fullName>
    </recommendedName>
</protein>
<organism evidence="3 4">
    <name type="scientific">Lophiotrema nucula</name>
    <dbReference type="NCBI Taxonomy" id="690887"/>
    <lineage>
        <taxon>Eukaryota</taxon>
        <taxon>Fungi</taxon>
        <taxon>Dikarya</taxon>
        <taxon>Ascomycota</taxon>
        <taxon>Pezizomycotina</taxon>
        <taxon>Dothideomycetes</taxon>
        <taxon>Pleosporomycetidae</taxon>
        <taxon>Pleosporales</taxon>
        <taxon>Lophiotremataceae</taxon>
        <taxon>Lophiotrema</taxon>
    </lineage>
</organism>
<dbReference type="EMBL" id="ML977359">
    <property type="protein sequence ID" value="KAF2106797.1"/>
    <property type="molecule type" value="Genomic_DNA"/>
</dbReference>
<dbReference type="PANTHER" id="PTHR24306">
    <property type="match status" value="1"/>
</dbReference>
<feature type="region of interest" description="Disordered" evidence="1">
    <location>
        <begin position="335"/>
        <end position="357"/>
    </location>
</feature>
<dbReference type="PANTHER" id="PTHR24306:SF7">
    <property type="entry name" value="AHBB"/>
    <property type="match status" value="1"/>
</dbReference>
<feature type="transmembrane region" description="Helical" evidence="2">
    <location>
        <begin position="62"/>
        <end position="79"/>
    </location>
</feature>
<accession>A0A6A5YKD2</accession>
<name>A0A6A5YKD2_9PLEO</name>
<feature type="compositionally biased region" description="Acidic residues" evidence="1">
    <location>
        <begin position="342"/>
        <end position="354"/>
    </location>
</feature>
<dbReference type="GO" id="GO:0016705">
    <property type="term" value="F:oxidoreductase activity, acting on paired donors, with incorporation or reduction of molecular oxygen"/>
    <property type="evidence" value="ECO:0007669"/>
    <property type="project" value="InterPro"/>
</dbReference>
<evidence type="ECO:0000256" key="1">
    <source>
        <dbReference type="SAM" id="MobiDB-lite"/>
    </source>
</evidence>
<dbReference type="AlphaFoldDB" id="A0A6A5YKD2"/>
<feature type="transmembrane region" description="Helical" evidence="2">
    <location>
        <begin position="20"/>
        <end position="42"/>
    </location>
</feature>
<evidence type="ECO:0000313" key="4">
    <source>
        <dbReference type="Proteomes" id="UP000799770"/>
    </source>
</evidence>